<keyword evidence="6 8" id="KW-1133">Transmembrane helix</keyword>
<evidence type="ECO:0000256" key="6">
    <source>
        <dbReference type="ARBA" id="ARBA00022989"/>
    </source>
</evidence>
<dbReference type="GO" id="GO:0008360">
    <property type="term" value="P:regulation of cell shape"/>
    <property type="evidence" value="ECO:0007669"/>
    <property type="project" value="UniProtKB-KW"/>
</dbReference>
<proteinExistence type="inferred from homology"/>
<reference evidence="9 10" key="1">
    <citation type="submission" date="2018-04" db="EMBL/GenBank/DDBJ databases">
        <title>Genomic Encyclopedia of Archaeal and Bacterial Type Strains, Phase II (KMG-II): from individual species to whole genera.</title>
        <authorList>
            <person name="Goeker M."/>
        </authorList>
    </citation>
    <scope>NUCLEOTIDE SEQUENCE [LARGE SCALE GENOMIC DNA]</scope>
    <source>
        <strain evidence="9 10">DSM 45169</strain>
    </source>
</reference>
<evidence type="ECO:0000256" key="8">
    <source>
        <dbReference type="SAM" id="Phobius"/>
    </source>
</evidence>
<dbReference type="EMBL" id="PZZP01000001">
    <property type="protein sequence ID" value="PTM58264.1"/>
    <property type="molecule type" value="Genomic_DNA"/>
</dbReference>
<dbReference type="Proteomes" id="UP000241639">
    <property type="component" value="Unassembled WGS sequence"/>
</dbReference>
<keyword evidence="4 8" id="KW-0812">Transmembrane</keyword>
<evidence type="ECO:0000256" key="7">
    <source>
        <dbReference type="ARBA" id="ARBA00023136"/>
    </source>
</evidence>
<keyword evidence="10" id="KW-1185">Reference proteome</keyword>
<comment type="subcellular location">
    <subcellularLocation>
        <location evidence="1">Cell membrane</location>
        <topology evidence="1">Multi-pass membrane protein</topology>
    </subcellularLocation>
</comment>
<dbReference type="AlphaFoldDB" id="A0A2T4Z8N3"/>
<evidence type="ECO:0000256" key="4">
    <source>
        <dbReference type="ARBA" id="ARBA00022692"/>
    </source>
</evidence>
<sequence>MMVIWFLIGLLSFLFLLEGTVFQMLVPQAWGSQLVWIPQLVVSGIIILSLYRGRREGLVYGFSFGLLQDLVYGQAIGIYAFSTAAVGYLIGQTSRQFLSGPTVALLATGVGQLFHLLISYAWFRLFDLTRIGWEEAFLYHILPSALLNMVVAFPIYKSIQWIYHRYHPRSVLFD</sequence>
<evidence type="ECO:0000256" key="5">
    <source>
        <dbReference type="ARBA" id="ARBA00022960"/>
    </source>
</evidence>
<feature type="transmembrane region" description="Helical" evidence="8">
    <location>
        <begin position="103"/>
        <end position="125"/>
    </location>
</feature>
<comment type="similarity">
    <text evidence="2">Belongs to the MreD family.</text>
</comment>
<evidence type="ECO:0000256" key="1">
    <source>
        <dbReference type="ARBA" id="ARBA00004651"/>
    </source>
</evidence>
<dbReference type="GO" id="GO:0005886">
    <property type="term" value="C:plasma membrane"/>
    <property type="evidence" value="ECO:0007669"/>
    <property type="project" value="UniProtKB-SubCell"/>
</dbReference>
<keyword evidence="5" id="KW-0133">Cell shape</keyword>
<dbReference type="Pfam" id="PF04093">
    <property type="entry name" value="MreD"/>
    <property type="match status" value="1"/>
</dbReference>
<evidence type="ECO:0000313" key="10">
    <source>
        <dbReference type="Proteomes" id="UP000241639"/>
    </source>
</evidence>
<keyword evidence="7 8" id="KW-0472">Membrane</keyword>
<feature type="transmembrane region" description="Helical" evidence="8">
    <location>
        <begin position="33"/>
        <end position="51"/>
    </location>
</feature>
<comment type="caution">
    <text evidence="9">The sequence shown here is derived from an EMBL/GenBank/DDBJ whole genome shotgun (WGS) entry which is preliminary data.</text>
</comment>
<evidence type="ECO:0000256" key="3">
    <source>
        <dbReference type="ARBA" id="ARBA00022475"/>
    </source>
</evidence>
<feature type="transmembrane region" description="Helical" evidence="8">
    <location>
        <begin position="71"/>
        <end position="91"/>
    </location>
</feature>
<keyword evidence="3" id="KW-1003">Cell membrane</keyword>
<name>A0A2T4Z8N3_9BACL</name>
<organism evidence="9 10">
    <name type="scientific">Desmospora activa DSM 45169</name>
    <dbReference type="NCBI Taxonomy" id="1121389"/>
    <lineage>
        <taxon>Bacteria</taxon>
        <taxon>Bacillati</taxon>
        <taxon>Bacillota</taxon>
        <taxon>Bacilli</taxon>
        <taxon>Bacillales</taxon>
        <taxon>Thermoactinomycetaceae</taxon>
        <taxon>Desmospora</taxon>
    </lineage>
</organism>
<evidence type="ECO:0000313" key="9">
    <source>
        <dbReference type="EMBL" id="PTM58264.1"/>
    </source>
</evidence>
<feature type="transmembrane region" description="Helical" evidence="8">
    <location>
        <begin position="137"/>
        <end position="156"/>
    </location>
</feature>
<evidence type="ECO:0000256" key="2">
    <source>
        <dbReference type="ARBA" id="ARBA00007776"/>
    </source>
</evidence>
<gene>
    <name evidence="9" type="ORF">C8J48_0844</name>
</gene>
<dbReference type="NCBIfam" id="TIGR03426">
    <property type="entry name" value="shape_MreD"/>
    <property type="match status" value="1"/>
</dbReference>
<protein>
    <submittedName>
        <fullName evidence="9">Rod shape-determining protein MreD</fullName>
    </submittedName>
</protein>
<accession>A0A2T4Z8N3</accession>
<dbReference type="OrthoDB" id="2678464at2"/>
<dbReference type="RefSeq" id="WP_107725090.1">
    <property type="nucleotide sequence ID" value="NZ_PZZP01000001.1"/>
</dbReference>
<dbReference type="InterPro" id="IPR007227">
    <property type="entry name" value="Cell_shape_determining_MreD"/>
</dbReference>